<organism evidence="1 2">
    <name type="scientific">Cellulophaga phage phi4:1_13</name>
    <dbReference type="NCBI Taxonomy" id="1747284"/>
    <lineage>
        <taxon>Viruses</taxon>
        <taxon>Duplodnaviria</taxon>
        <taxon>Heunggongvirae</taxon>
        <taxon>Uroviricota</taxon>
        <taxon>Caudoviricetes</taxon>
        <taxon>Lightbulbvirus</taxon>
        <taxon>Lightbulbvirus Cba41</taxon>
    </lineage>
</organism>
<proteinExistence type="predicted"/>
<dbReference type="EMBL" id="KT962245">
    <property type="protein sequence ID" value="ALO80021.1"/>
    <property type="molecule type" value="Genomic_RNA"/>
</dbReference>
<reference evidence="1 2" key="1">
    <citation type="submission" date="2015-10" db="EMBL/GenBank/DDBJ databases">
        <title>Large-scale maps of variable infection efficiencies in aquatic Bacteriodetes phage-host model systems.</title>
        <authorList>
            <person name="Holmfeldt K."/>
            <person name="Solonenko N."/>
            <person name="Howard-Varona C."/>
            <person name="Moreno M."/>
            <person name="Malmstrom R.R."/>
            <person name="Blow M.J."/>
            <person name="Sullivan M.B."/>
        </authorList>
    </citation>
    <scope>NUCLEOTIDE SEQUENCE [LARGE SCALE GENOMIC DNA]</scope>
</reference>
<evidence type="ECO:0000313" key="1">
    <source>
        <dbReference type="EMBL" id="ALO80021.1"/>
    </source>
</evidence>
<name>A0A0S2MVR8_9CAUD</name>
<gene>
    <name evidence="1" type="ORF">Phi4113_012</name>
</gene>
<sequence>MTTLYNKIPYFCKYKVSNGNIATVCDNQCADCKSKNKQNDSR</sequence>
<evidence type="ECO:0000313" key="2">
    <source>
        <dbReference type="Proteomes" id="UP000229115"/>
    </source>
</evidence>
<accession>A0A0S2MVR8</accession>
<protein>
    <submittedName>
        <fullName evidence="1">Uncharacterized protein</fullName>
    </submittedName>
</protein>
<dbReference type="Proteomes" id="UP000229115">
    <property type="component" value="Segment"/>
</dbReference>